<evidence type="ECO:0000256" key="2">
    <source>
        <dbReference type="SAM" id="Coils"/>
    </source>
</evidence>
<keyword evidence="5" id="KW-1185">Reference proteome</keyword>
<evidence type="ECO:0000256" key="3">
    <source>
        <dbReference type="SAM" id="MobiDB-lite"/>
    </source>
</evidence>
<evidence type="ECO:0000313" key="5">
    <source>
        <dbReference type="Proteomes" id="UP001595722"/>
    </source>
</evidence>
<accession>A0ABV7VN07</accession>
<organism evidence="4 5">
    <name type="scientific">Bacterioplanoides pacificum</name>
    <dbReference type="NCBI Taxonomy" id="1171596"/>
    <lineage>
        <taxon>Bacteria</taxon>
        <taxon>Pseudomonadati</taxon>
        <taxon>Pseudomonadota</taxon>
        <taxon>Gammaproteobacteria</taxon>
        <taxon>Oceanospirillales</taxon>
        <taxon>Oceanospirillaceae</taxon>
        <taxon>Bacterioplanoides</taxon>
    </lineage>
</organism>
<dbReference type="Pfam" id="PF04102">
    <property type="entry name" value="SlyX"/>
    <property type="match status" value="1"/>
</dbReference>
<protein>
    <recommendedName>
        <fullName evidence="1">Protein SlyX homolog</fullName>
    </recommendedName>
</protein>
<dbReference type="PANTHER" id="PTHR36508">
    <property type="entry name" value="PROTEIN SLYX"/>
    <property type="match status" value="1"/>
</dbReference>
<feature type="region of interest" description="Disordered" evidence="3">
    <location>
        <begin position="56"/>
        <end position="79"/>
    </location>
</feature>
<dbReference type="Proteomes" id="UP001595722">
    <property type="component" value="Unassembled WGS sequence"/>
</dbReference>
<dbReference type="PANTHER" id="PTHR36508:SF1">
    <property type="entry name" value="PROTEIN SLYX"/>
    <property type="match status" value="1"/>
</dbReference>
<keyword evidence="2" id="KW-0175">Coiled coil</keyword>
<name>A0ABV7VN07_9GAMM</name>
<dbReference type="HAMAP" id="MF_00715">
    <property type="entry name" value="SlyX"/>
    <property type="match status" value="1"/>
</dbReference>
<evidence type="ECO:0000313" key="4">
    <source>
        <dbReference type="EMBL" id="MFC3678930.1"/>
    </source>
</evidence>
<reference evidence="5" key="1">
    <citation type="journal article" date="2019" name="Int. J. Syst. Evol. Microbiol.">
        <title>The Global Catalogue of Microorganisms (GCM) 10K type strain sequencing project: providing services to taxonomists for standard genome sequencing and annotation.</title>
        <authorList>
            <consortium name="The Broad Institute Genomics Platform"/>
            <consortium name="The Broad Institute Genome Sequencing Center for Infectious Disease"/>
            <person name="Wu L."/>
            <person name="Ma J."/>
        </authorList>
    </citation>
    <scope>NUCLEOTIDE SEQUENCE [LARGE SCALE GENOMIC DNA]</scope>
    <source>
        <strain evidence="5">KCTC 42424</strain>
    </source>
</reference>
<gene>
    <name evidence="1" type="primary">slyX</name>
    <name evidence="4" type="ORF">ACFOMG_02230</name>
</gene>
<dbReference type="EMBL" id="JBHRYB010000001">
    <property type="protein sequence ID" value="MFC3678930.1"/>
    <property type="molecule type" value="Genomic_DNA"/>
</dbReference>
<comment type="similarity">
    <text evidence="1">Belongs to the SlyX family.</text>
</comment>
<dbReference type="InterPro" id="IPR007236">
    <property type="entry name" value="SlyX"/>
</dbReference>
<dbReference type="RefSeq" id="WP_376864479.1">
    <property type="nucleotide sequence ID" value="NZ_JBHRYB010000001.1"/>
</dbReference>
<proteinExistence type="inferred from homology"/>
<feature type="coiled-coil region" evidence="2">
    <location>
        <begin position="8"/>
        <end position="49"/>
    </location>
</feature>
<dbReference type="Gene3D" id="1.20.5.300">
    <property type="match status" value="1"/>
</dbReference>
<dbReference type="SUPFAM" id="SSF57997">
    <property type="entry name" value="Tropomyosin"/>
    <property type="match status" value="1"/>
</dbReference>
<evidence type="ECO:0000256" key="1">
    <source>
        <dbReference type="HAMAP-Rule" id="MF_00715"/>
    </source>
</evidence>
<comment type="caution">
    <text evidence="4">The sequence shown here is derived from an EMBL/GenBank/DDBJ whole genome shotgun (WGS) entry which is preliminary data.</text>
</comment>
<sequence>MPNNENTAPEQQERINELESRLAFLENTVDDLNSELAELSQQFTLAKRAMQMMHQKLEQMGGDQAGIKNPADETPPPHY</sequence>